<reference evidence="1" key="2">
    <citation type="submission" date="2020-05" db="UniProtKB">
        <authorList>
            <consortium name="EnsemblMetazoa"/>
        </authorList>
    </citation>
    <scope>IDENTIFICATION</scope>
    <source>
        <strain evidence="1">IAEA</strain>
    </source>
</reference>
<sequence>MLNFDLFDELTEPAGTPIAQGIQYGIILRTSRTVTASLIYIFVIKIFDDDLVIFEDVQKRSGWHNAIRQGSWGLVFSCCLLQLLSYMTDID</sequence>
<dbReference type="AlphaFoldDB" id="A0A1B0BQY4"/>
<keyword evidence="2" id="KW-1185">Reference proteome</keyword>
<organism evidence="1 2">
    <name type="scientific">Glossina palpalis gambiensis</name>
    <dbReference type="NCBI Taxonomy" id="67801"/>
    <lineage>
        <taxon>Eukaryota</taxon>
        <taxon>Metazoa</taxon>
        <taxon>Ecdysozoa</taxon>
        <taxon>Arthropoda</taxon>
        <taxon>Hexapoda</taxon>
        <taxon>Insecta</taxon>
        <taxon>Pterygota</taxon>
        <taxon>Neoptera</taxon>
        <taxon>Endopterygota</taxon>
        <taxon>Diptera</taxon>
        <taxon>Brachycera</taxon>
        <taxon>Muscomorpha</taxon>
        <taxon>Hippoboscoidea</taxon>
        <taxon>Glossinidae</taxon>
        <taxon>Glossina</taxon>
    </lineage>
</organism>
<evidence type="ECO:0000313" key="2">
    <source>
        <dbReference type="Proteomes" id="UP000092460"/>
    </source>
</evidence>
<proteinExistence type="predicted"/>
<dbReference type="Proteomes" id="UP000092460">
    <property type="component" value="Unassembled WGS sequence"/>
</dbReference>
<dbReference type="VEuPathDB" id="VectorBase:GPPI037823"/>
<dbReference type="EMBL" id="JXJN01018849">
    <property type="status" value="NOT_ANNOTATED_CDS"/>
    <property type="molecule type" value="Genomic_DNA"/>
</dbReference>
<protein>
    <submittedName>
        <fullName evidence="1">Uncharacterized protein</fullName>
    </submittedName>
</protein>
<accession>A0A1B0BQY4</accession>
<dbReference type="EnsemblMetazoa" id="GPPI037823-RA">
    <property type="protein sequence ID" value="GPPI037823-PA"/>
    <property type="gene ID" value="GPPI037823"/>
</dbReference>
<name>A0A1B0BQY4_9MUSC</name>
<reference evidence="2" key="1">
    <citation type="submission" date="2015-01" db="EMBL/GenBank/DDBJ databases">
        <authorList>
            <person name="Aksoy S."/>
            <person name="Warren W."/>
            <person name="Wilson R.K."/>
        </authorList>
    </citation>
    <scope>NUCLEOTIDE SEQUENCE [LARGE SCALE GENOMIC DNA]</scope>
    <source>
        <strain evidence="2">IAEA</strain>
    </source>
</reference>
<evidence type="ECO:0000313" key="1">
    <source>
        <dbReference type="EnsemblMetazoa" id="GPPI037823-PA"/>
    </source>
</evidence>